<feature type="region of interest" description="Disordered" evidence="10">
    <location>
        <begin position="54"/>
        <end position="124"/>
    </location>
</feature>
<protein>
    <recommendedName>
        <fullName evidence="11">C2H2-type domain-containing protein</fullName>
    </recommendedName>
</protein>
<evidence type="ECO:0000256" key="4">
    <source>
        <dbReference type="ARBA" id="ARBA00022771"/>
    </source>
</evidence>
<keyword evidence="13" id="KW-1185">Reference proteome</keyword>
<keyword evidence="4 9" id="KW-0863">Zinc-finger</keyword>
<dbReference type="FunFam" id="3.30.160.60:FF:000145">
    <property type="entry name" value="Zinc finger protein 574"/>
    <property type="match status" value="1"/>
</dbReference>
<keyword evidence="3" id="KW-0677">Repeat</keyword>
<accession>A0AAV6VUX9</accession>
<dbReference type="SMART" id="SM00355">
    <property type="entry name" value="ZnF_C2H2"/>
    <property type="match status" value="4"/>
</dbReference>
<keyword evidence="6" id="KW-0805">Transcription regulation</keyword>
<keyword evidence="8" id="KW-0539">Nucleus</keyword>
<dbReference type="Proteomes" id="UP000827092">
    <property type="component" value="Unassembled WGS sequence"/>
</dbReference>
<dbReference type="PANTHER" id="PTHR47772:SF13">
    <property type="entry name" value="GASTRULA ZINC FINGER PROTEIN XLCGF49.1-LIKE-RELATED"/>
    <property type="match status" value="1"/>
</dbReference>
<evidence type="ECO:0000256" key="2">
    <source>
        <dbReference type="ARBA" id="ARBA00022723"/>
    </source>
</evidence>
<dbReference type="PROSITE" id="PS50157">
    <property type="entry name" value="ZINC_FINGER_C2H2_2"/>
    <property type="match status" value="4"/>
</dbReference>
<dbReference type="SUPFAM" id="SSF57667">
    <property type="entry name" value="beta-beta-alpha zinc fingers"/>
    <property type="match status" value="2"/>
</dbReference>
<evidence type="ECO:0000256" key="9">
    <source>
        <dbReference type="PROSITE-ProRule" id="PRU00042"/>
    </source>
</evidence>
<dbReference type="PROSITE" id="PS00028">
    <property type="entry name" value="ZINC_FINGER_C2H2_1"/>
    <property type="match status" value="4"/>
</dbReference>
<feature type="domain" description="C2H2-type" evidence="11">
    <location>
        <begin position="15"/>
        <end position="42"/>
    </location>
</feature>
<feature type="domain" description="C2H2-type" evidence="11">
    <location>
        <begin position="185"/>
        <end position="213"/>
    </location>
</feature>
<keyword evidence="5" id="KW-0862">Zinc</keyword>
<evidence type="ECO:0000259" key="11">
    <source>
        <dbReference type="PROSITE" id="PS50157"/>
    </source>
</evidence>
<evidence type="ECO:0000256" key="1">
    <source>
        <dbReference type="ARBA" id="ARBA00004123"/>
    </source>
</evidence>
<evidence type="ECO:0000256" key="3">
    <source>
        <dbReference type="ARBA" id="ARBA00022737"/>
    </source>
</evidence>
<comment type="subcellular location">
    <subcellularLocation>
        <location evidence="1">Nucleus</location>
    </subcellularLocation>
</comment>
<feature type="compositionally biased region" description="Basic and acidic residues" evidence="10">
    <location>
        <begin position="103"/>
        <end position="112"/>
    </location>
</feature>
<comment type="caution">
    <text evidence="12">The sequence shown here is derived from an EMBL/GenBank/DDBJ whole genome shotgun (WGS) entry which is preliminary data.</text>
</comment>
<evidence type="ECO:0000256" key="6">
    <source>
        <dbReference type="ARBA" id="ARBA00023015"/>
    </source>
</evidence>
<gene>
    <name evidence="12" type="ORF">JTE90_000622</name>
</gene>
<evidence type="ECO:0000256" key="10">
    <source>
        <dbReference type="SAM" id="MobiDB-lite"/>
    </source>
</evidence>
<dbReference type="InterPro" id="IPR036236">
    <property type="entry name" value="Znf_C2H2_sf"/>
</dbReference>
<evidence type="ECO:0000256" key="5">
    <source>
        <dbReference type="ARBA" id="ARBA00022833"/>
    </source>
</evidence>
<dbReference type="Pfam" id="PF12874">
    <property type="entry name" value="zf-met"/>
    <property type="match status" value="1"/>
</dbReference>
<keyword evidence="7" id="KW-0804">Transcription</keyword>
<dbReference type="GO" id="GO:0005634">
    <property type="term" value="C:nucleus"/>
    <property type="evidence" value="ECO:0007669"/>
    <property type="project" value="UniProtKB-SubCell"/>
</dbReference>
<feature type="compositionally biased region" description="Polar residues" evidence="10">
    <location>
        <begin position="113"/>
        <end position="124"/>
    </location>
</feature>
<feature type="compositionally biased region" description="Polar residues" evidence="10">
    <location>
        <begin position="54"/>
        <end position="63"/>
    </location>
</feature>
<proteinExistence type="predicted"/>
<feature type="domain" description="C2H2-type" evidence="11">
    <location>
        <begin position="129"/>
        <end position="156"/>
    </location>
</feature>
<evidence type="ECO:0000313" key="12">
    <source>
        <dbReference type="EMBL" id="KAG8200549.1"/>
    </source>
</evidence>
<dbReference type="GO" id="GO:0008270">
    <property type="term" value="F:zinc ion binding"/>
    <property type="evidence" value="ECO:0007669"/>
    <property type="project" value="UniProtKB-KW"/>
</dbReference>
<sequence>MMYSAEESSPVYHYESCCVCDEDFSSDSELANHLLDHADDEEFRISLQELEQKISTPVKSQNAGPEYKRTSLVQGKSQPLKRTFAQRSGSPEVLTISDDSDDEAKKNDKEPKLSTTPNAPVSAPTATPYNCQACKLVFSDIKQYKEHLLTHDKSRPYVCQICNKKFAYKGTLRQHLHLHIAEKSHECKICHKKFSMKRMLRQHEEQHHMLQTPVTNSGT</sequence>
<dbReference type="EMBL" id="JAFNEN010000015">
    <property type="protein sequence ID" value="KAG8200549.1"/>
    <property type="molecule type" value="Genomic_DNA"/>
</dbReference>
<evidence type="ECO:0000313" key="13">
    <source>
        <dbReference type="Proteomes" id="UP000827092"/>
    </source>
</evidence>
<reference evidence="12 13" key="1">
    <citation type="journal article" date="2022" name="Nat. Ecol. Evol.">
        <title>A masculinizing supergene underlies an exaggerated male reproductive morph in a spider.</title>
        <authorList>
            <person name="Hendrickx F."/>
            <person name="De Corte Z."/>
            <person name="Sonet G."/>
            <person name="Van Belleghem S.M."/>
            <person name="Kostlbacher S."/>
            <person name="Vangestel C."/>
        </authorList>
    </citation>
    <scope>NUCLEOTIDE SEQUENCE [LARGE SCALE GENOMIC DNA]</scope>
    <source>
        <strain evidence="12">W744_W776</strain>
    </source>
</reference>
<name>A0AAV6VUX9_9ARAC</name>
<dbReference type="AlphaFoldDB" id="A0AAV6VUX9"/>
<organism evidence="12 13">
    <name type="scientific">Oedothorax gibbosus</name>
    <dbReference type="NCBI Taxonomy" id="931172"/>
    <lineage>
        <taxon>Eukaryota</taxon>
        <taxon>Metazoa</taxon>
        <taxon>Ecdysozoa</taxon>
        <taxon>Arthropoda</taxon>
        <taxon>Chelicerata</taxon>
        <taxon>Arachnida</taxon>
        <taxon>Araneae</taxon>
        <taxon>Araneomorphae</taxon>
        <taxon>Entelegynae</taxon>
        <taxon>Araneoidea</taxon>
        <taxon>Linyphiidae</taxon>
        <taxon>Erigoninae</taxon>
        <taxon>Oedothorax</taxon>
    </lineage>
</organism>
<evidence type="ECO:0000256" key="8">
    <source>
        <dbReference type="ARBA" id="ARBA00023242"/>
    </source>
</evidence>
<dbReference type="InterPro" id="IPR013087">
    <property type="entry name" value="Znf_C2H2_type"/>
</dbReference>
<dbReference type="PANTHER" id="PTHR47772">
    <property type="entry name" value="ZINC FINGER PROTEIN 200"/>
    <property type="match status" value="1"/>
</dbReference>
<dbReference type="Gene3D" id="3.30.160.60">
    <property type="entry name" value="Classic Zinc Finger"/>
    <property type="match status" value="2"/>
</dbReference>
<feature type="domain" description="C2H2-type" evidence="11">
    <location>
        <begin position="157"/>
        <end position="184"/>
    </location>
</feature>
<dbReference type="Pfam" id="PF00096">
    <property type="entry name" value="zf-C2H2"/>
    <property type="match status" value="1"/>
</dbReference>
<keyword evidence="2" id="KW-0479">Metal-binding</keyword>
<dbReference type="InterPro" id="IPR050636">
    <property type="entry name" value="C2H2-ZF_domain-containing"/>
</dbReference>
<evidence type="ECO:0000256" key="7">
    <source>
        <dbReference type="ARBA" id="ARBA00023163"/>
    </source>
</evidence>